<comment type="function">
    <text evidence="7">RNA helicase.</text>
</comment>
<dbReference type="Gene3D" id="3.40.50.300">
    <property type="entry name" value="P-loop containing nucleotide triphosphate hydrolases"/>
    <property type="match status" value="2"/>
</dbReference>
<keyword evidence="1 6" id="KW-0547">Nucleotide-binding</keyword>
<comment type="catalytic activity">
    <reaction evidence="7">
        <text>ATP + H2O = ADP + phosphate + H(+)</text>
        <dbReference type="Rhea" id="RHEA:13065"/>
        <dbReference type="ChEBI" id="CHEBI:15377"/>
        <dbReference type="ChEBI" id="CHEBI:15378"/>
        <dbReference type="ChEBI" id="CHEBI:30616"/>
        <dbReference type="ChEBI" id="CHEBI:43474"/>
        <dbReference type="ChEBI" id="CHEBI:456216"/>
        <dbReference type="EC" id="3.6.4.13"/>
    </reaction>
</comment>
<dbReference type="Pfam" id="PF00271">
    <property type="entry name" value="Helicase_C"/>
    <property type="match status" value="1"/>
</dbReference>
<dbReference type="PROSITE" id="PS51192">
    <property type="entry name" value="HELICASE_ATP_BIND_1"/>
    <property type="match status" value="1"/>
</dbReference>
<evidence type="ECO:0000256" key="6">
    <source>
        <dbReference type="RuleBase" id="RU000492"/>
    </source>
</evidence>
<dbReference type="SMART" id="SM00487">
    <property type="entry name" value="DEXDc"/>
    <property type="match status" value="1"/>
</dbReference>
<keyword evidence="3 6" id="KW-0347">Helicase</keyword>
<reference evidence="11" key="1">
    <citation type="submission" date="2021-01" db="UniProtKB">
        <authorList>
            <consortium name="EnsemblMetazoa"/>
        </authorList>
    </citation>
    <scope>IDENTIFICATION</scope>
</reference>
<feature type="domain" description="Helicase ATP-binding" evidence="9">
    <location>
        <begin position="212"/>
        <end position="395"/>
    </location>
</feature>
<dbReference type="PANTHER" id="PTHR24031">
    <property type="entry name" value="RNA HELICASE"/>
    <property type="match status" value="1"/>
</dbReference>
<sequence length="733" mass="82179">MDAGGELLLNICSDDTAEPIDIDALLRGEELSKKGKDKSTAIECDDSSEDSSQETDRIFPKAVMIESDQDDTNGGNDNERKLQSAHQQSPLRNEGIVPLPPNKTAADGLPLGEASVPQLKTKLKLEGILYERGKSKPDSQFKDKQRTTRKDPFDVEIELPAPASGDEEQPRVDLRLFSDDDFSKLNIHPHLVNCIRDRLKITVATVVQQKSIPHLLARKDLLIKSPTGSGKTLAYAVPIFHLLMLEQPKIKRETGTRVVIITPTRELALQTYQCLETISNACKWIVPGVLMGGEKKKSEKARLRKGMVIMIGTPGRLIDHLHHTSVFGFKTADWLVIDEADRMLEMGFEQNISQIIQAWKREREGYQSNAVLLSATLTPGVEKLAGLSLSNPLLIDASSECQNALDNFVLPESLEQTFMICPTKLYLVALSSMVIRGAIQKDKIIVFLPTQGVVDFYLNLFSGVMSEAFLEAGYKVNFYRLHGTMSQSDRIEVFNQFRGRESGVLFTTDVVSRGLDLPRVDLIVQLSLPLSLQDYVHRVGRTARIGMKGCAIIMLMPCQAKYLNLLAKKHIRPRQMPMRGVINYVKTLRDYLSRKNPSFGLKTAEDYCAALHLTFEAEVKREPELLKLARNAFTTYIRSAASYPLDLREVAPFKELHLGHVAKMFCLSDPPRALGAKAPRHIHNENKTRFANAKAARSIATKRKRISEYDSGLEPSKRQRKAQIKKNIKQRSI</sequence>
<comment type="domain">
    <text evidence="7">The Q motif is unique to and characteristic of the DEAD box family of RNA helicases and controls ATP binding and hydrolysis.</text>
</comment>
<dbReference type="GO" id="GO:0003723">
    <property type="term" value="F:RNA binding"/>
    <property type="evidence" value="ECO:0007669"/>
    <property type="project" value="UniProtKB-UniRule"/>
</dbReference>
<evidence type="ECO:0000256" key="3">
    <source>
        <dbReference type="ARBA" id="ARBA00022806"/>
    </source>
</evidence>
<keyword evidence="4 6" id="KW-0067">ATP-binding</keyword>
<dbReference type="Proteomes" id="UP000594260">
    <property type="component" value="Unplaced"/>
</dbReference>
<evidence type="ECO:0000256" key="8">
    <source>
        <dbReference type="SAM" id="MobiDB-lite"/>
    </source>
</evidence>
<feature type="compositionally biased region" description="Basic and acidic residues" evidence="8">
    <location>
        <begin position="134"/>
        <end position="153"/>
    </location>
</feature>
<feature type="compositionally biased region" description="Basic residues" evidence="8">
    <location>
        <begin position="718"/>
        <end position="733"/>
    </location>
</feature>
<dbReference type="KEGG" id="vde:111245117"/>
<dbReference type="Pfam" id="PF00270">
    <property type="entry name" value="DEAD"/>
    <property type="match status" value="1"/>
</dbReference>
<dbReference type="SUPFAM" id="SSF52540">
    <property type="entry name" value="P-loop containing nucleoside triphosphate hydrolases"/>
    <property type="match status" value="1"/>
</dbReference>
<dbReference type="InterPro" id="IPR025313">
    <property type="entry name" value="SPB4-like_CTE"/>
</dbReference>
<proteinExistence type="inferred from homology"/>
<keyword evidence="12" id="KW-1185">Reference proteome</keyword>
<dbReference type="InterPro" id="IPR014001">
    <property type="entry name" value="Helicase_ATP-bd"/>
</dbReference>
<evidence type="ECO:0000256" key="5">
    <source>
        <dbReference type="ARBA" id="ARBA00022884"/>
    </source>
</evidence>
<dbReference type="GeneID" id="111245117"/>
<evidence type="ECO:0000313" key="11">
    <source>
        <dbReference type="EnsemblMetazoa" id="XP_022648740"/>
    </source>
</evidence>
<evidence type="ECO:0000256" key="7">
    <source>
        <dbReference type="RuleBase" id="RU365068"/>
    </source>
</evidence>
<evidence type="ECO:0000256" key="2">
    <source>
        <dbReference type="ARBA" id="ARBA00022801"/>
    </source>
</evidence>
<dbReference type="SMART" id="SM01178">
    <property type="entry name" value="DUF4217"/>
    <property type="match status" value="1"/>
</dbReference>
<dbReference type="PROSITE" id="PS00039">
    <property type="entry name" value="DEAD_ATP_HELICASE"/>
    <property type="match status" value="1"/>
</dbReference>
<dbReference type="GO" id="GO:0005524">
    <property type="term" value="F:ATP binding"/>
    <property type="evidence" value="ECO:0007669"/>
    <property type="project" value="UniProtKB-UniRule"/>
</dbReference>
<feature type="region of interest" description="Disordered" evidence="8">
    <location>
        <begin position="134"/>
        <end position="154"/>
    </location>
</feature>
<feature type="compositionally biased region" description="Basic and acidic residues" evidence="8">
    <location>
        <begin position="28"/>
        <end position="40"/>
    </location>
</feature>
<name>A0A7M7JN71_VARDE</name>
<dbReference type="RefSeq" id="XP_022648740.1">
    <property type="nucleotide sequence ID" value="XM_022793005.1"/>
</dbReference>
<dbReference type="InParanoid" id="A0A7M7JN71"/>
<evidence type="ECO:0000259" key="9">
    <source>
        <dbReference type="PROSITE" id="PS51192"/>
    </source>
</evidence>
<feature type="compositionally biased region" description="Acidic residues" evidence="8">
    <location>
        <begin position="43"/>
        <end position="53"/>
    </location>
</feature>
<dbReference type="SMART" id="SM00490">
    <property type="entry name" value="HELICc"/>
    <property type="match status" value="1"/>
</dbReference>
<dbReference type="Pfam" id="PF13959">
    <property type="entry name" value="CTE_SPB4"/>
    <property type="match status" value="1"/>
</dbReference>
<dbReference type="InterPro" id="IPR001650">
    <property type="entry name" value="Helicase_C-like"/>
</dbReference>
<evidence type="ECO:0000259" key="10">
    <source>
        <dbReference type="PROSITE" id="PS51194"/>
    </source>
</evidence>
<feature type="region of interest" description="Disordered" evidence="8">
    <location>
        <begin position="28"/>
        <end position="113"/>
    </location>
</feature>
<evidence type="ECO:0000256" key="4">
    <source>
        <dbReference type="ARBA" id="ARBA00022840"/>
    </source>
</evidence>
<dbReference type="EnsemblMetazoa" id="XM_022793005">
    <property type="protein sequence ID" value="XP_022648740"/>
    <property type="gene ID" value="LOC111245117"/>
</dbReference>
<dbReference type="InterPro" id="IPR011545">
    <property type="entry name" value="DEAD/DEAH_box_helicase_dom"/>
</dbReference>
<dbReference type="GO" id="GO:0003724">
    <property type="term" value="F:RNA helicase activity"/>
    <property type="evidence" value="ECO:0007669"/>
    <property type="project" value="UniProtKB-EC"/>
</dbReference>
<organism evidence="11 12">
    <name type="scientific">Varroa destructor</name>
    <name type="common">Honeybee mite</name>
    <dbReference type="NCBI Taxonomy" id="109461"/>
    <lineage>
        <taxon>Eukaryota</taxon>
        <taxon>Metazoa</taxon>
        <taxon>Ecdysozoa</taxon>
        <taxon>Arthropoda</taxon>
        <taxon>Chelicerata</taxon>
        <taxon>Arachnida</taxon>
        <taxon>Acari</taxon>
        <taxon>Parasitiformes</taxon>
        <taxon>Mesostigmata</taxon>
        <taxon>Gamasina</taxon>
        <taxon>Dermanyssoidea</taxon>
        <taxon>Varroidae</taxon>
        <taxon>Varroa</taxon>
    </lineage>
</organism>
<dbReference type="GO" id="GO:0016787">
    <property type="term" value="F:hydrolase activity"/>
    <property type="evidence" value="ECO:0007669"/>
    <property type="project" value="UniProtKB-KW"/>
</dbReference>
<protein>
    <recommendedName>
        <fullName evidence="7">ATP-dependent RNA helicase</fullName>
        <ecNumber evidence="7">3.6.4.13</ecNumber>
    </recommendedName>
</protein>
<comment type="similarity">
    <text evidence="6">Belongs to the DEAD box helicase family.</text>
</comment>
<evidence type="ECO:0000256" key="1">
    <source>
        <dbReference type="ARBA" id="ARBA00022741"/>
    </source>
</evidence>
<dbReference type="OrthoDB" id="422663at2759"/>
<dbReference type="PROSITE" id="PS51194">
    <property type="entry name" value="HELICASE_CTER"/>
    <property type="match status" value="1"/>
</dbReference>
<feature type="domain" description="Helicase C-terminal" evidence="10">
    <location>
        <begin position="413"/>
        <end position="589"/>
    </location>
</feature>
<keyword evidence="2 6" id="KW-0378">Hydrolase</keyword>
<feature type="region of interest" description="Disordered" evidence="8">
    <location>
        <begin position="708"/>
        <end position="733"/>
    </location>
</feature>
<keyword evidence="5 7" id="KW-0694">RNA-binding</keyword>
<accession>A0A7M7JN71</accession>
<dbReference type="OMA" id="QYDPPQQ"/>
<evidence type="ECO:0000313" key="12">
    <source>
        <dbReference type="Proteomes" id="UP000594260"/>
    </source>
</evidence>
<dbReference type="InterPro" id="IPR027417">
    <property type="entry name" value="P-loop_NTPase"/>
</dbReference>
<dbReference type="FunCoup" id="A0A7M7JN71">
    <property type="interactions" value="1769"/>
</dbReference>
<dbReference type="InterPro" id="IPR000629">
    <property type="entry name" value="RNA-helicase_DEAD-box_CS"/>
</dbReference>
<dbReference type="AlphaFoldDB" id="A0A7M7JN71"/>
<dbReference type="EC" id="3.6.4.13" evidence="7"/>
<dbReference type="CDD" id="cd18787">
    <property type="entry name" value="SF2_C_DEAD"/>
    <property type="match status" value="1"/>
</dbReference>